<feature type="compositionally biased region" description="Gly residues" evidence="1">
    <location>
        <begin position="102"/>
        <end position="114"/>
    </location>
</feature>
<dbReference type="EMBL" id="MU001506">
    <property type="protein sequence ID" value="KAF2441294.1"/>
    <property type="molecule type" value="Genomic_DNA"/>
</dbReference>
<protein>
    <submittedName>
        <fullName evidence="2">Uncharacterized protein</fullName>
    </submittedName>
</protein>
<evidence type="ECO:0000313" key="2">
    <source>
        <dbReference type="EMBL" id="KAF2441294.1"/>
    </source>
</evidence>
<gene>
    <name evidence="2" type="ORF">P171DRAFT_447150</name>
</gene>
<dbReference type="Proteomes" id="UP000799764">
    <property type="component" value="Unassembled WGS sequence"/>
</dbReference>
<dbReference type="AlphaFoldDB" id="A0A9P4PA86"/>
<feature type="region of interest" description="Disordered" evidence="1">
    <location>
        <begin position="99"/>
        <end position="129"/>
    </location>
</feature>
<keyword evidence="3" id="KW-1185">Reference proteome</keyword>
<evidence type="ECO:0000256" key="1">
    <source>
        <dbReference type="SAM" id="MobiDB-lite"/>
    </source>
</evidence>
<name>A0A9P4PA86_9PLEO</name>
<accession>A0A9P4PA86</accession>
<proteinExistence type="predicted"/>
<reference evidence="2" key="1">
    <citation type="journal article" date="2020" name="Stud. Mycol.">
        <title>101 Dothideomycetes genomes: a test case for predicting lifestyles and emergence of pathogens.</title>
        <authorList>
            <person name="Haridas S."/>
            <person name="Albert R."/>
            <person name="Binder M."/>
            <person name="Bloem J."/>
            <person name="Labutti K."/>
            <person name="Salamov A."/>
            <person name="Andreopoulos B."/>
            <person name="Baker S."/>
            <person name="Barry K."/>
            <person name="Bills G."/>
            <person name="Bluhm B."/>
            <person name="Cannon C."/>
            <person name="Castanera R."/>
            <person name="Culley D."/>
            <person name="Daum C."/>
            <person name="Ezra D."/>
            <person name="Gonzalez J."/>
            <person name="Henrissat B."/>
            <person name="Kuo A."/>
            <person name="Liang C."/>
            <person name="Lipzen A."/>
            <person name="Lutzoni F."/>
            <person name="Magnuson J."/>
            <person name="Mondo S."/>
            <person name="Nolan M."/>
            <person name="Ohm R."/>
            <person name="Pangilinan J."/>
            <person name="Park H.-J."/>
            <person name="Ramirez L."/>
            <person name="Alfaro M."/>
            <person name="Sun H."/>
            <person name="Tritt A."/>
            <person name="Yoshinaga Y."/>
            <person name="Zwiers L.-H."/>
            <person name="Turgeon B."/>
            <person name="Goodwin S."/>
            <person name="Spatafora J."/>
            <person name="Crous P."/>
            <person name="Grigoriev I."/>
        </authorList>
    </citation>
    <scope>NUCLEOTIDE SEQUENCE</scope>
    <source>
        <strain evidence="2">CBS 690.94</strain>
    </source>
</reference>
<evidence type="ECO:0000313" key="3">
    <source>
        <dbReference type="Proteomes" id="UP000799764"/>
    </source>
</evidence>
<comment type="caution">
    <text evidence="2">The sequence shown here is derived from an EMBL/GenBank/DDBJ whole genome shotgun (WGS) entry which is preliminary data.</text>
</comment>
<organism evidence="2 3">
    <name type="scientific">Karstenula rhodostoma CBS 690.94</name>
    <dbReference type="NCBI Taxonomy" id="1392251"/>
    <lineage>
        <taxon>Eukaryota</taxon>
        <taxon>Fungi</taxon>
        <taxon>Dikarya</taxon>
        <taxon>Ascomycota</taxon>
        <taxon>Pezizomycotina</taxon>
        <taxon>Dothideomycetes</taxon>
        <taxon>Pleosporomycetidae</taxon>
        <taxon>Pleosporales</taxon>
        <taxon>Massarineae</taxon>
        <taxon>Didymosphaeriaceae</taxon>
        <taxon>Karstenula</taxon>
    </lineage>
</organism>
<sequence length="129" mass="13360">MVEGLETVVVAGGVVVAMASLHCRASAPWCRWPEMAATWASLAVGARRLGRLGLPSAPAGSVERRQCARAGVCRVAMLVRAREAGVGVTQAEERLTRHLFTGGSGGGARQQRGGQGEEGRGKRAGLVAL</sequence>